<dbReference type="InterPro" id="IPR036869">
    <property type="entry name" value="J_dom_sf"/>
</dbReference>
<feature type="domain" description="J" evidence="1">
    <location>
        <begin position="82"/>
        <end position="167"/>
    </location>
</feature>
<dbReference type="PRINTS" id="PR00625">
    <property type="entry name" value="JDOMAIN"/>
</dbReference>
<accession>A0A7J6DQ79</accession>
<dbReference type="AlphaFoldDB" id="A0A7J6DQ79"/>
<dbReference type="Gene3D" id="1.10.287.110">
    <property type="entry name" value="DnaJ domain"/>
    <property type="match status" value="1"/>
</dbReference>
<dbReference type="SUPFAM" id="SSF46565">
    <property type="entry name" value="Chaperone J-domain"/>
    <property type="match status" value="1"/>
</dbReference>
<dbReference type="InterPro" id="IPR001623">
    <property type="entry name" value="DnaJ_domain"/>
</dbReference>
<organism evidence="2 3">
    <name type="scientific">Cannabis sativa</name>
    <name type="common">Hemp</name>
    <name type="synonym">Marijuana</name>
    <dbReference type="NCBI Taxonomy" id="3483"/>
    <lineage>
        <taxon>Eukaryota</taxon>
        <taxon>Viridiplantae</taxon>
        <taxon>Streptophyta</taxon>
        <taxon>Embryophyta</taxon>
        <taxon>Tracheophyta</taxon>
        <taxon>Spermatophyta</taxon>
        <taxon>Magnoliopsida</taxon>
        <taxon>eudicotyledons</taxon>
        <taxon>Gunneridae</taxon>
        <taxon>Pentapetalae</taxon>
        <taxon>rosids</taxon>
        <taxon>fabids</taxon>
        <taxon>Rosales</taxon>
        <taxon>Cannabaceae</taxon>
        <taxon>Cannabis</taxon>
    </lineage>
</organism>
<sequence length="171" mass="19800">MMSSSSNLRTICRPHCFFFSVSTFIGCRHQFRSRVSFRNPNNNPPYSLLPPSSASSIASKPWFRPNQRRTLVKGCQLERPQSPYETLELERDADEEQIRLLIDAWPIFTILMHSGASEFVESFLPLVYNGRGTLEEGETAESRFIKIQAAYELLVDEEKRMQYDKITELTQ</sequence>
<dbReference type="InterPro" id="IPR018253">
    <property type="entry name" value="DnaJ_domain_CS"/>
</dbReference>
<protein>
    <recommendedName>
        <fullName evidence="1">J domain-containing protein</fullName>
    </recommendedName>
</protein>
<name>A0A7J6DQ79_CANSA</name>
<dbReference type="PROSITE" id="PS00636">
    <property type="entry name" value="DNAJ_1"/>
    <property type="match status" value="1"/>
</dbReference>
<evidence type="ECO:0000313" key="3">
    <source>
        <dbReference type="Proteomes" id="UP000525078"/>
    </source>
</evidence>
<dbReference type="Proteomes" id="UP000525078">
    <property type="component" value="Unassembled WGS sequence"/>
</dbReference>
<evidence type="ECO:0000313" key="2">
    <source>
        <dbReference type="EMBL" id="KAF4348126.1"/>
    </source>
</evidence>
<dbReference type="PROSITE" id="PS50076">
    <property type="entry name" value="DNAJ_2"/>
    <property type="match status" value="1"/>
</dbReference>
<reference evidence="2 3" key="1">
    <citation type="journal article" date="2020" name="bioRxiv">
        <title>Sequence and annotation of 42 cannabis genomes reveals extensive copy number variation in cannabinoid synthesis and pathogen resistance genes.</title>
        <authorList>
            <person name="Mckernan K.J."/>
            <person name="Helbert Y."/>
            <person name="Kane L.T."/>
            <person name="Ebling H."/>
            <person name="Zhang L."/>
            <person name="Liu B."/>
            <person name="Eaton Z."/>
            <person name="Mclaughlin S."/>
            <person name="Kingan S."/>
            <person name="Baybayan P."/>
            <person name="Concepcion G."/>
            <person name="Jordan M."/>
            <person name="Riva A."/>
            <person name="Barbazuk W."/>
            <person name="Harkins T."/>
        </authorList>
    </citation>
    <scope>NUCLEOTIDE SEQUENCE [LARGE SCALE GENOMIC DNA]</scope>
    <source>
        <strain evidence="3">cv. Jamaican Lion 4</strain>
        <tissue evidence="2">Leaf</tissue>
    </source>
</reference>
<gene>
    <name evidence="2" type="ORF">F8388_025894</name>
</gene>
<dbReference type="EMBL" id="JAATIP010000542">
    <property type="protein sequence ID" value="KAF4348126.1"/>
    <property type="molecule type" value="Genomic_DNA"/>
</dbReference>
<comment type="caution">
    <text evidence="2">The sequence shown here is derived from an EMBL/GenBank/DDBJ whole genome shotgun (WGS) entry which is preliminary data.</text>
</comment>
<evidence type="ECO:0000259" key="1">
    <source>
        <dbReference type="PROSITE" id="PS50076"/>
    </source>
</evidence>
<proteinExistence type="predicted"/>